<dbReference type="RefSeq" id="WP_129894355.1">
    <property type="nucleotide sequence ID" value="NZ_CP035758.1"/>
</dbReference>
<gene>
    <name evidence="2" type="ORF">EPA93_47940</name>
</gene>
<feature type="repeat" description="TPR" evidence="1">
    <location>
        <begin position="158"/>
        <end position="191"/>
    </location>
</feature>
<keyword evidence="1" id="KW-0802">TPR repeat</keyword>
<dbReference type="InterPro" id="IPR019734">
    <property type="entry name" value="TPR_rpt"/>
</dbReference>
<dbReference type="AlphaFoldDB" id="A0A4P6K4V7"/>
<evidence type="ECO:0000313" key="2">
    <source>
        <dbReference type="EMBL" id="QBD83289.1"/>
    </source>
</evidence>
<dbReference type="KEGG" id="kbs:EPA93_47940"/>
<organism evidence="2 3">
    <name type="scientific">Ktedonosporobacter rubrisoli</name>
    <dbReference type="NCBI Taxonomy" id="2509675"/>
    <lineage>
        <taxon>Bacteria</taxon>
        <taxon>Bacillati</taxon>
        <taxon>Chloroflexota</taxon>
        <taxon>Ktedonobacteria</taxon>
        <taxon>Ktedonobacterales</taxon>
        <taxon>Ktedonosporobacteraceae</taxon>
        <taxon>Ktedonosporobacter</taxon>
    </lineage>
</organism>
<sequence length="294" mass="33363">MSSSGIEHEEIAKYYKVALDALYEVARTYFFLGRLDDARHLLTTSLQVFEAQETMPQHRLKLLLLYGRILLVKQLLRVGDTPALFSTLEQARWIAEEIQDQQAIAEALSLLGQAHYSVNVTAGVILDSPDSGKYNTALAYQQQALELREALHNQRGISESYFQIGVIHERWQDYDRAAEYYKKARQIADQYDYPFEKTEPARHLAVHALKDDHLDQALQLGLEALKLREEASFKPYQPLDHILLRDAYLAKGDAANAELHTRKATALAEEMGLTALISSLPNIREALASRQKKA</sequence>
<reference evidence="2 3" key="1">
    <citation type="submission" date="2019-01" db="EMBL/GenBank/DDBJ databases">
        <title>Ktedonosporobacter rubrisoli SCAWS-G2.</title>
        <authorList>
            <person name="Huang Y."/>
            <person name="Yan B."/>
        </authorList>
    </citation>
    <scope>NUCLEOTIDE SEQUENCE [LARGE SCALE GENOMIC DNA]</scope>
    <source>
        <strain evidence="2 3">SCAWS-G2</strain>
    </source>
</reference>
<dbReference type="OrthoDB" id="9806995at2"/>
<accession>A0A4P6K4V7</accession>
<dbReference type="SUPFAM" id="SSF48452">
    <property type="entry name" value="TPR-like"/>
    <property type="match status" value="1"/>
</dbReference>
<dbReference type="PANTHER" id="PTHR10098">
    <property type="entry name" value="RAPSYN-RELATED"/>
    <property type="match status" value="1"/>
</dbReference>
<protein>
    <submittedName>
        <fullName evidence="2">Tetratricopeptide repeat protein</fullName>
    </submittedName>
</protein>
<evidence type="ECO:0000256" key="1">
    <source>
        <dbReference type="PROSITE-ProRule" id="PRU00339"/>
    </source>
</evidence>
<dbReference type="EMBL" id="CP035758">
    <property type="protein sequence ID" value="QBD83289.1"/>
    <property type="molecule type" value="Genomic_DNA"/>
</dbReference>
<name>A0A4P6K4V7_KTERU</name>
<keyword evidence="3" id="KW-1185">Reference proteome</keyword>
<dbReference type="SMART" id="SM00028">
    <property type="entry name" value="TPR"/>
    <property type="match status" value="3"/>
</dbReference>
<dbReference type="Pfam" id="PF13424">
    <property type="entry name" value="TPR_12"/>
    <property type="match status" value="1"/>
</dbReference>
<proteinExistence type="predicted"/>
<dbReference type="InterPro" id="IPR011990">
    <property type="entry name" value="TPR-like_helical_dom_sf"/>
</dbReference>
<evidence type="ECO:0000313" key="3">
    <source>
        <dbReference type="Proteomes" id="UP000290365"/>
    </source>
</evidence>
<dbReference type="Proteomes" id="UP000290365">
    <property type="component" value="Chromosome"/>
</dbReference>
<dbReference type="PROSITE" id="PS50005">
    <property type="entry name" value="TPR"/>
    <property type="match status" value="1"/>
</dbReference>
<dbReference type="Gene3D" id="1.25.40.10">
    <property type="entry name" value="Tetratricopeptide repeat domain"/>
    <property type="match status" value="2"/>
</dbReference>